<dbReference type="Proteomes" id="UP000632659">
    <property type="component" value="Unassembled WGS sequence"/>
</dbReference>
<organism evidence="1 2">
    <name type="scientific">Massiliimalia timonensis</name>
    <dbReference type="NCBI Taxonomy" id="1987501"/>
    <lineage>
        <taxon>Bacteria</taxon>
        <taxon>Bacillati</taxon>
        <taxon>Bacillota</taxon>
        <taxon>Clostridia</taxon>
        <taxon>Eubacteriales</taxon>
        <taxon>Oscillospiraceae</taxon>
        <taxon>Massiliimalia</taxon>
    </lineage>
</organism>
<dbReference type="AlphaFoldDB" id="A0A8J6TRP8"/>
<dbReference type="RefSeq" id="WP_093988847.1">
    <property type="nucleotide sequence ID" value="NZ_FYDD01000003.1"/>
</dbReference>
<protein>
    <submittedName>
        <fullName evidence="1">Uncharacterized protein</fullName>
    </submittedName>
</protein>
<comment type="caution">
    <text evidence="1">The sequence shown here is derived from an EMBL/GenBank/DDBJ whole genome shotgun (WGS) entry which is preliminary data.</text>
</comment>
<evidence type="ECO:0000313" key="1">
    <source>
        <dbReference type="EMBL" id="MBC8611156.1"/>
    </source>
</evidence>
<keyword evidence="2" id="KW-1185">Reference proteome</keyword>
<reference evidence="1" key="1">
    <citation type="submission" date="2020-08" db="EMBL/GenBank/DDBJ databases">
        <title>Genome public.</title>
        <authorList>
            <person name="Liu C."/>
            <person name="Sun Q."/>
        </authorList>
    </citation>
    <scope>NUCLEOTIDE SEQUENCE</scope>
    <source>
        <strain evidence="1">NSJ-15</strain>
    </source>
</reference>
<evidence type="ECO:0000313" key="2">
    <source>
        <dbReference type="Proteomes" id="UP000632659"/>
    </source>
</evidence>
<gene>
    <name evidence="1" type="ORF">H8702_08520</name>
</gene>
<sequence>MKLGVIVRNDDCIQEKIVEAFAFLKTCGAMPAVCLVPMEAAGRLRFLSRSMPVFIYCHDFFGQTDTLIPLDRRKKGRSRRFLKGKDSVWSRKTLYTSRYIKESALLRFLRVAGCDRYLVLESHGGGRNTARCFRWDLSAYRPHDQESARRMQAKLCDFLYFSS</sequence>
<dbReference type="EMBL" id="JACRTL010000004">
    <property type="protein sequence ID" value="MBC8611156.1"/>
    <property type="molecule type" value="Genomic_DNA"/>
</dbReference>
<accession>A0A8J6TRP8</accession>
<name>A0A8J6TRP8_9FIRM</name>
<proteinExistence type="predicted"/>